<organism evidence="1 2">
    <name type="scientific">Myceligenerans crystallogenes</name>
    <dbReference type="NCBI Taxonomy" id="316335"/>
    <lineage>
        <taxon>Bacteria</taxon>
        <taxon>Bacillati</taxon>
        <taxon>Actinomycetota</taxon>
        <taxon>Actinomycetes</taxon>
        <taxon>Micrococcales</taxon>
        <taxon>Promicromonosporaceae</taxon>
        <taxon>Myceligenerans</taxon>
    </lineage>
</organism>
<dbReference type="EMBL" id="BAAANL010000001">
    <property type="protein sequence ID" value="GAA1848143.1"/>
    <property type="molecule type" value="Genomic_DNA"/>
</dbReference>
<proteinExistence type="predicted"/>
<gene>
    <name evidence="1" type="ORF">GCM10009751_00320</name>
</gene>
<comment type="caution">
    <text evidence="1">The sequence shown here is derived from an EMBL/GenBank/DDBJ whole genome shotgun (WGS) entry which is preliminary data.</text>
</comment>
<sequence>MDDMTVQRVPPGPVLDALRTHHWLPPRWDSVHPVLLESALELADGDPRRLRVEDDGTVTVLNHPATPNPGDDGA</sequence>
<protein>
    <submittedName>
        <fullName evidence="1">Uncharacterized protein</fullName>
    </submittedName>
</protein>
<keyword evidence="2" id="KW-1185">Reference proteome</keyword>
<reference evidence="1 2" key="1">
    <citation type="journal article" date="2019" name="Int. J. Syst. Evol. Microbiol.">
        <title>The Global Catalogue of Microorganisms (GCM) 10K type strain sequencing project: providing services to taxonomists for standard genome sequencing and annotation.</title>
        <authorList>
            <consortium name="The Broad Institute Genomics Platform"/>
            <consortium name="The Broad Institute Genome Sequencing Center for Infectious Disease"/>
            <person name="Wu L."/>
            <person name="Ma J."/>
        </authorList>
    </citation>
    <scope>NUCLEOTIDE SEQUENCE [LARGE SCALE GENOMIC DNA]</scope>
    <source>
        <strain evidence="1 2">JCM 14326</strain>
    </source>
</reference>
<name>A0ABN2N2N8_9MICO</name>
<dbReference type="RefSeq" id="WP_344098639.1">
    <property type="nucleotide sequence ID" value="NZ_BAAANL010000001.1"/>
</dbReference>
<evidence type="ECO:0000313" key="1">
    <source>
        <dbReference type="EMBL" id="GAA1848143.1"/>
    </source>
</evidence>
<accession>A0ABN2N2N8</accession>
<evidence type="ECO:0000313" key="2">
    <source>
        <dbReference type="Proteomes" id="UP001501094"/>
    </source>
</evidence>
<dbReference type="Proteomes" id="UP001501094">
    <property type="component" value="Unassembled WGS sequence"/>
</dbReference>